<dbReference type="GO" id="GO:0004222">
    <property type="term" value="F:metalloendopeptidase activity"/>
    <property type="evidence" value="ECO:0007669"/>
    <property type="project" value="InterPro"/>
</dbReference>
<keyword evidence="5" id="KW-0378">Hydrolase</keyword>
<evidence type="ECO:0000256" key="8">
    <source>
        <dbReference type="SAM" id="SignalP"/>
    </source>
</evidence>
<dbReference type="Gene3D" id="3.40.390.10">
    <property type="entry name" value="Collagenase (Catalytic Domain)"/>
    <property type="match status" value="1"/>
</dbReference>
<comment type="cofactor">
    <cofactor evidence="1">
        <name>Zn(2+)</name>
        <dbReference type="ChEBI" id="CHEBI:29105"/>
    </cofactor>
</comment>
<evidence type="ECO:0000256" key="3">
    <source>
        <dbReference type="ARBA" id="ARBA00022670"/>
    </source>
</evidence>
<feature type="signal peptide" evidence="8">
    <location>
        <begin position="1"/>
        <end position="19"/>
    </location>
</feature>
<evidence type="ECO:0000256" key="4">
    <source>
        <dbReference type="ARBA" id="ARBA00022723"/>
    </source>
</evidence>
<keyword evidence="8" id="KW-0732">Signal</keyword>
<proteinExistence type="inferred from homology"/>
<evidence type="ECO:0000256" key="5">
    <source>
        <dbReference type="ARBA" id="ARBA00022801"/>
    </source>
</evidence>
<accession>A0A0B7KLW6</accession>
<dbReference type="GO" id="GO:0046872">
    <property type="term" value="F:metal ion binding"/>
    <property type="evidence" value="ECO:0007669"/>
    <property type="project" value="UniProtKB-KW"/>
</dbReference>
<dbReference type="InterPro" id="IPR050414">
    <property type="entry name" value="Fungal_M35_metalloproteases"/>
</dbReference>
<dbReference type="Pfam" id="PF14521">
    <property type="entry name" value="Aspzincin_M35"/>
    <property type="match status" value="1"/>
</dbReference>
<dbReference type="AlphaFoldDB" id="A0A0B7KLW6"/>
<dbReference type="SMART" id="SM01351">
    <property type="entry name" value="Aspzincin_M35"/>
    <property type="match status" value="1"/>
</dbReference>
<protein>
    <recommendedName>
        <fullName evidence="9">Lysine-specific metallo-endopeptidase domain-containing protein</fullName>
    </recommendedName>
</protein>
<keyword evidence="3" id="KW-0645">Protease</keyword>
<dbReference type="EMBL" id="CDPU01000057">
    <property type="protein sequence ID" value="CEO55805.1"/>
    <property type="molecule type" value="Genomic_DNA"/>
</dbReference>
<gene>
    <name evidence="10" type="ORF">BN869_000011863_1</name>
    <name evidence="11" type="ORF">IM811_002020</name>
</gene>
<reference evidence="10" key="1">
    <citation type="submission" date="2015-01" db="EMBL/GenBank/DDBJ databases">
        <authorList>
            <person name="Durling Mikael"/>
        </authorList>
    </citation>
    <scope>NUCLEOTIDE SEQUENCE</scope>
</reference>
<feature type="chain" id="PRO_5044541204" description="Lysine-specific metallo-endopeptidase domain-containing protein" evidence="8">
    <location>
        <begin position="20"/>
        <end position="187"/>
    </location>
</feature>
<feature type="domain" description="Lysine-specific metallo-endopeptidase" evidence="9">
    <location>
        <begin position="48"/>
        <end position="180"/>
    </location>
</feature>
<evidence type="ECO:0000256" key="1">
    <source>
        <dbReference type="ARBA" id="ARBA00001947"/>
    </source>
</evidence>
<keyword evidence="6" id="KW-0862">Zinc</keyword>
<dbReference type="PANTHER" id="PTHR37016:SF3">
    <property type="entry name" value="NEUTRAL PROTEASE 2-RELATED"/>
    <property type="match status" value="1"/>
</dbReference>
<sequence>MRVTHLVSVLSSIAGSLAATYTSCSESQIATLEVAISRATTKAFAAIDYLEANPNGSDLQTTWYGEFSTERYNKILTAFKKFAPDLATTFRYDCSCQSTAVVATIGGTYGDVRICSVFFNGWPETGHRSQWDTIIHEATHFRDVLGTRDSGYGVEYCKQFALEDPNKAVENADNHARFAVEVPPFGP</sequence>
<dbReference type="PANTHER" id="PTHR37016">
    <property type="match status" value="1"/>
</dbReference>
<evidence type="ECO:0000259" key="9">
    <source>
        <dbReference type="SMART" id="SM01351"/>
    </source>
</evidence>
<evidence type="ECO:0000256" key="6">
    <source>
        <dbReference type="ARBA" id="ARBA00022833"/>
    </source>
</evidence>
<organism evidence="10">
    <name type="scientific">Bionectria ochroleuca</name>
    <name type="common">Gliocladium roseum</name>
    <dbReference type="NCBI Taxonomy" id="29856"/>
    <lineage>
        <taxon>Eukaryota</taxon>
        <taxon>Fungi</taxon>
        <taxon>Dikarya</taxon>
        <taxon>Ascomycota</taxon>
        <taxon>Pezizomycotina</taxon>
        <taxon>Sordariomycetes</taxon>
        <taxon>Hypocreomycetidae</taxon>
        <taxon>Hypocreales</taxon>
        <taxon>Bionectriaceae</taxon>
        <taxon>Clonostachys</taxon>
    </lineage>
</organism>
<dbReference type="InterPro" id="IPR029463">
    <property type="entry name" value="Lys_MEP"/>
</dbReference>
<name>A0A0B7KLW6_BIOOC</name>
<dbReference type="Proteomes" id="UP000616885">
    <property type="component" value="Unassembled WGS sequence"/>
</dbReference>
<dbReference type="SUPFAM" id="SSF55486">
    <property type="entry name" value="Metalloproteases ('zincins'), catalytic domain"/>
    <property type="match status" value="1"/>
</dbReference>
<keyword evidence="4" id="KW-0479">Metal-binding</keyword>
<evidence type="ECO:0000313" key="10">
    <source>
        <dbReference type="EMBL" id="CEO55805.1"/>
    </source>
</evidence>
<keyword evidence="7" id="KW-0482">Metalloprotease</keyword>
<dbReference type="InterPro" id="IPR024079">
    <property type="entry name" value="MetalloPept_cat_dom_sf"/>
</dbReference>
<comment type="similarity">
    <text evidence="2">Belongs to the peptidase M35 family.</text>
</comment>
<reference evidence="11" key="2">
    <citation type="submission" date="2020-10" db="EMBL/GenBank/DDBJ databases">
        <title>High-Quality Genome Resource of Clonostachys rosea strain S41 by Oxford Nanopore Long-Read Sequencing.</title>
        <authorList>
            <person name="Wang H."/>
        </authorList>
    </citation>
    <scope>NUCLEOTIDE SEQUENCE</scope>
    <source>
        <strain evidence="11">S41</strain>
    </source>
</reference>
<dbReference type="GO" id="GO:0006508">
    <property type="term" value="P:proteolysis"/>
    <property type="evidence" value="ECO:0007669"/>
    <property type="project" value="UniProtKB-KW"/>
</dbReference>
<evidence type="ECO:0000256" key="2">
    <source>
        <dbReference type="ARBA" id="ARBA00010279"/>
    </source>
</evidence>
<dbReference type="EMBL" id="JADCTT010000001">
    <property type="protein sequence ID" value="KAF9760326.1"/>
    <property type="molecule type" value="Genomic_DNA"/>
</dbReference>
<evidence type="ECO:0000313" key="11">
    <source>
        <dbReference type="EMBL" id="KAF9760326.1"/>
    </source>
</evidence>
<evidence type="ECO:0000256" key="7">
    <source>
        <dbReference type="ARBA" id="ARBA00023049"/>
    </source>
</evidence>